<evidence type="ECO:0000313" key="1">
    <source>
        <dbReference type="EMBL" id="EAW30318.1"/>
    </source>
</evidence>
<sequence>MAIKPTIFKFNISLSDLNREIYEELNLTVAQHPSETTERMVTRVLAFCLNTGDRLEFCKGISNTEEPDLWRQSLTGEIDSWIEIGEPTFDRVKKTSRQAKETLVYSFNSKSSTWWQLEGSKLSALPATFFQFQWNEIKTLAELIERKVNASVTISGDSIYVATDKGEQEVILCELVG</sequence>
<dbReference type="Proteomes" id="UP000004931">
    <property type="component" value="Unassembled WGS sequence"/>
</dbReference>
<dbReference type="Pfam" id="PF07152">
    <property type="entry name" value="YaeQ"/>
    <property type="match status" value="1"/>
</dbReference>
<dbReference type="STRING" id="247633.GP2143_08940"/>
<evidence type="ECO:0000313" key="2">
    <source>
        <dbReference type="Proteomes" id="UP000004931"/>
    </source>
</evidence>
<dbReference type="EMBL" id="AAVT01000008">
    <property type="protein sequence ID" value="EAW30318.1"/>
    <property type="molecule type" value="Genomic_DNA"/>
</dbReference>
<dbReference type="InterPro" id="IPR009822">
    <property type="entry name" value="YaeQ"/>
</dbReference>
<name>A0YFA4_9GAMM</name>
<dbReference type="OrthoDB" id="5293309at2"/>
<dbReference type="PANTHER" id="PTHR38784">
    <property type="entry name" value="SUCROSE PHOSPHORYLASE"/>
    <property type="match status" value="1"/>
</dbReference>
<dbReference type="PANTHER" id="PTHR38784:SF1">
    <property type="entry name" value="SUCROSE PHOSPHORYLASE"/>
    <property type="match status" value="1"/>
</dbReference>
<proteinExistence type="predicted"/>
<accession>A0YFA4</accession>
<protein>
    <submittedName>
        <fullName evidence="1">Cellulose synthase operon C protein</fullName>
    </submittedName>
</protein>
<dbReference type="SMART" id="SM01322">
    <property type="entry name" value="YaeQ"/>
    <property type="match status" value="1"/>
</dbReference>
<dbReference type="Gene3D" id="3.10.640.10">
    <property type="entry name" value="Restriction endonuclease-like alpha-beta roll domain"/>
    <property type="match status" value="1"/>
</dbReference>
<keyword evidence="2" id="KW-1185">Reference proteome</keyword>
<dbReference type="PIRSF" id="PIRSF011484">
    <property type="entry name" value="YaeQ"/>
    <property type="match status" value="1"/>
</dbReference>
<dbReference type="InterPro" id="IPR038590">
    <property type="entry name" value="YaeQ_sf"/>
</dbReference>
<comment type="caution">
    <text evidence="1">The sequence shown here is derived from an EMBL/GenBank/DDBJ whole genome shotgun (WGS) entry which is preliminary data.</text>
</comment>
<dbReference type="SUPFAM" id="SSF52980">
    <property type="entry name" value="Restriction endonuclease-like"/>
    <property type="match status" value="1"/>
</dbReference>
<gene>
    <name evidence="1" type="ORF">GP2143_08940</name>
</gene>
<dbReference type="eggNOG" id="COG4681">
    <property type="taxonomic scope" value="Bacteria"/>
</dbReference>
<dbReference type="InterPro" id="IPR011335">
    <property type="entry name" value="Restrct_endonuc-II-like"/>
</dbReference>
<reference evidence="1 2" key="1">
    <citation type="journal article" date="2010" name="J. Bacteriol.">
        <title>Genome sequence of the oligotrophic marine Gammaproteobacterium HTCC2143, isolated from the Oregon Coast.</title>
        <authorList>
            <person name="Oh H.M."/>
            <person name="Kang I."/>
            <person name="Ferriera S."/>
            <person name="Giovannoni S.J."/>
            <person name="Cho J.C."/>
        </authorList>
    </citation>
    <scope>NUCLEOTIDE SEQUENCE [LARGE SCALE GENOMIC DNA]</scope>
    <source>
        <strain evidence="1 2">HTCC2143</strain>
    </source>
</reference>
<dbReference type="AlphaFoldDB" id="A0YFA4"/>
<organism evidence="1 2">
    <name type="scientific">marine gamma proteobacterium HTCC2143</name>
    <dbReference type="NCBI Taxonomy" id="247633"/>
    <lineage>
        <taxon>Bacteria</taxon>
        <taxon>Pseudomonadati</taxon>
        <taxon>Pseudomonadota</taxon>
        <taxon>Gammaproteobacteria</taxon>
        <taxon>Cellvibrionales</taxon>
        <taxon>Spongiibacteraceae</taxon>
        <taxon>BD1-7 clade</taxon>
    </lineage>
</organism>